<proteinExistence type="predicted"/>
<name>A0A016T449_9BILA</name>
<dbReference type="EMBL" id="JARK01001477">
    <property type="protein sequence ID" value="EYB97369.1"/>
    <property type="molecule type" value="Genomic_DNA"/>
</dbReference>
<reference evidence="2" key="1">
    <citation type="journal article" date="2015" name="Nat. Genet.">
        <title>The genome and transcriptome of the zoonotic hookworm Ancylostoma ceylanicum identify infection-specific gene families.</title>
        <authorList>
            <person name="Schwarz E.M."/>
            <person name="Hu Y."/>
            <person name="Antoshechkin I."/>
            <person name="Miller M.M."/>
            <person name="Sternberg P.W."/>
            <person name="Aroian R.V."/>
        </authorList>
    </citation>
    <scope>NUCLEOTIDE SEQUENCE</scope>
    <source>
        <strain evidence="2">HY135</strain>
    </source>
</reference>
<protein>
    <submittedName>
        <fullName evidence="1">Uncharacterized protein</fullName>
    </submittedName>
</protein>
<accession>A0A016T449</accession>
<evidence type="ECO:0000313" key="1">
    <source>
        <dbReference type="EMBL" id="EYB97369.1"/>
    </source>
</evidence>
<organism evidence="1 2">
    <name type="scientific">Ancylostoma ceylanicum</name>
    <dbReference type="NCBI Taxonomy" id="53326"/>
    <lineage>
        <taxon>Eukaryota</taxon>
        <taxon>Metazoa</taxon>
        <taxon>Ecdysozoa</taxon>
        <taxon>Nematoda</taxon>
        <taxon>Chromadorea</taxon>
        <taxon>Rhabditida</taxon>
        <taxon>Rhabditina</taxon>
        <taxon>Rhabditomorpha</taxon>
        <taxon>Strongyloidea</taxon>
        <taxon>Ancylostomatidae</taxon>
        <taxon>Ancylostomatinae</taxon>
        <taxon>Ancylostoma</taxon>
    </lineage>
</organism>
<sequence>MFTTEPIVCFKCEYSCILSVFLCTLSNICASAGVSRCEFVMPYRIVPYPTARRIVGNALLRRWPKSQGRSSTLPVLLQLSDLTVATFFAVERDSIVTHYAVLFFSLASVPRICGVRCFGSPAP</sequence>
<comment type="caution">
    <text evidence="1">The sequence shown here is derived from an EMBL/GenBank/DDBJ whole genome shotgun (WGS) entry which is preliminary data.</text>
</comment>
<gene>
    <name evidence="1" type="primary">Acey_s0141.g2230</name>
    <name evidence="1" type="ORF">Y032_0141g2230</name>
</gene>
<dbReference type="Proteomes" id="UP000024635">
    <property type="component" value="Unassembled WGS sequence"/>
</dbReference>
<evidence type="ECO:0000313" key="2">
    <source>
        <dbReference type="Proteomes" id="UP000024635"/>
    </source>
</evidence>
<dbReference type="AlphaFoldDB" id="A0A016T449"/>
<keyword evidence="2" id="KW-1185">Reference proteome</keyword>